<keyword evidence="4" id="KW-0143">Chaperone</keyword>
<accession>A0A1T4PKQ5</accession>
<gene>
    <name evidence="6" type="ORF">SAMN02745885_01318</name>
</gene>
<dbReference type="PANTHER" id="PTHR47529:SF1">
    <property type="entry name" value="PERIPLASMIC CHAPERONE PPID"/>
    <property type="match status" value="1"/>
</dbReference>
<dbReference type="PANTHER" id="PTHR47529">
    <property type="entry name" value="PEPTIDYL-PROLYL CIS-TRANS ISOMERASE D"/>
    <property type="match status" value="1"/>
</dbReference>
<dbReference type="OrthoDB" id="14196at2"/>
<dbReference type="PROSITE" id="PS51257">
    <property type="entry name" value="PROKAR_LIPOPROTEIN"/>
    <property type="match status" value="1"/>
</dbReference>
<protein>
    <submittedName>
        <fullName evidence="6">SurA N-terminal domain-containing protein</fullName>
    </submittedName>
</protein>
<name>A0A1T4PKQ5_9FIRM</name>
<dbReference type="Gene3D" id="1.10.4030.10">
    <property type="entry name" value="Porin chaperone SurA, peptide-binding domain"/>
    <property type="match status" value="1"/>
</dbReference>
<reference evidence="7" key="1">
    <citation type="submission" date="2017-02" db="EMBL/GenBank/DDBJ databases">
        <authorList>
            <person name="Varghese N."/>
            <person name="Submissions S."/>
        </authorList>
    </citation>
    <scope>NUCLEOTIDE SEQUENCE [LARGE SCALE GENOMIC DNA]</scope>
    <source>
        <strain evidence="7">DSM 16521</strain>
    </source>
</reference>
<dbReference type="Pfam" id="PF13624">
    <property type="entry name" value="SurA_N_3"/>
    <property type="match status" value="1"/>
</dbReference>
<evidence type="ECO:0000256" key="3">
    <source>
        <dbReference type="ARBA" id="ARBA00023136"/>
    </source>
</evidence>
<feature type="signal peptide" evidence="5">
    <location>
        <begin position="1"/>
        <end position="19"/>
    </location>
</feature>
<evidence type="ECO:0000313" key="7">
    <source>
        <dbReference type="Proteomes" id="UP000189933"/>
    </source>
</evidence>
<dbReference type="Proteomes" id="UP000189933">
    <property type="component" value="Unassembled WGS sequence"/>
</dbReference>
<feature type="chain" id="PRO_5038917245" evidence="5">
    <location>
        <begin position="20"/>
        <end position="187"/>
    </location>
</feature>
<sequence>MRKLLLLVIVLLVIITGCARQTTPPPQLDNKTAAIVNGEKISTVDFERRVEKKKFVLTAQGTDFNGPSREHALTMLREEVIADLVRETLLMQEATRLKLIATDAEVEAVIKEIRANFPDEATFQATIQARGLTVEAMHKYNRLQLTRQKLVQYWGGEDKLQERLAEVEKKAKIRINDQVVERILQEI</sequence>
<evidence type="ECO:0000256" key="1">
    <source>
        <dbReference type="ARBA" id="ARBA00004236"/>
    </source>
</evidence>
<keyword evidence="5" id="KW-0732">Signal</keyword>
<keyword evidence="7" id="KW-1185">Reference proteome</keyword>
<keyword evidence="2" id="KW-1003">Cell membrane</keyword>
<dbReference type="InterPro" id="IPR027304">
    <property type="entry name" value="Trigger_fact/SurA_dom_sf"/>
</dbReference>
<keyword evidence="3" id="KW-0472">Membrane</keyword>
<dbReference type="InterPro" id="IPR052029">
    <property type="entry name" value="PpiD_chaperone"/>
</dbReference>
<proteinExistence type="predicted"/>
<evidence type="ECO:0000256" key="5">
    <source>
        <dbReference type="SAM" id="SignalP"/>
    </source>
</evidence>
<organism evidence="6 7">
    <name type="scientific">Carboxydocella sporoproducens DSM 16521</name>
    <dbReference type="NCBI Taxonomy" id="1121270"/>
    <lineage>
        <taxon>Bacteria</taxon>
        <taxon>Bacillati</taxon>
        <taxon>Bacillota</taxon>
        <taxon>Clostridia</taxon>
        <taxon>Eubacteriales</taxon>
        <taxon>Clostridiales Family XVI. Incertae Sedis</taxon>
        <taxon>Carboxydocella</taxon>
    </lineage>
</organism>
<dbReference type="GO" id="GO:0005886">
    <property type="term" value="C:plasma membrane"/>
    <property type="evidence" value="ECO:0007669"/>
    <property type="project" value="UniProtKB-SubCell"/>
</dbReference>
<comment type="subcellular location">
    <subcellularLocation>
        <location evidence="1">Cell membrane</location>
    </subcellularLocation>
</comment>
<dbReference type="SUPFAM" id="SSF109998">
    <property type="entry name" value="Triger factor/SurA peptide-binding domain-like"/>
    <property type="match status" value="1"/>
</dbReference>
<evidence type="ECO:0000313" key="6">
    <source>
        <dbReference type="EMBL" id="SJZ92130.1"/>
    </source>
</evidence>
<dbReference type="RefSeq" id="WP_078665396.1">
    <property type="nucleotide sequence ID" value="NZ_FUXM01000012.1"/>
</dbReference>
<dbReference type="EMBL" id="FUXM01000012">
    <property type="protein sequence ID" value="SJZ92130.1"/>
    <property type="molecule type" value="Genomic_DNA"/>
</dbReference>
<evidence type="ECO:0000256" key="4">
    <source>
        <dbReference type="ARBA" id="ARBA00023186"/>
    </source>
</evidence>
<evidence type="ECO:0000256" key="2">
    <source>
        <dbReference type="ARBA" id="ARBA00022475"/>
    </source>
</evidence>
<dbReference type="AlphaFoldDB" id="A0A1T4PKQ5"/>